<organism evidence="1 2">
    <name type="scientific">Mucilaginibacter pineti</name>
    <dbReference type="NCBI Taxonomy" id="1391627"/>
    <lineage>
        <taxon>Bacteria</taxon>
        <taxon>Pseudomonadati</taxon>
        <taxon>Bacteroidota</taxon>
        <taxon>Sphingobacteriia</taxon>
        <taxon>Sphingobacteriales</taxon>
        <taxon>Sphingobacteriaceae</taxon>
        <taxon>Mucilaginibacter</taxon>
    </lineage>
</organism>
<proteinExistence type="predicted"/>
<dbReference type="InterPro" id="IPR010133">
    <property type="entry name" value="Bacteriocin_signal_seq"/>
</dbReference>
<dbReference type="OrthoDB" id="1262362at2"/>
<dbReference type="InterPro" id="IPR058074">
    <property type="entry name" value="Bacteriocin-like"/>
</dbReference>
<evidence type="ECO:0000313" key="1">
    <source>
        <dbReference type="EMBL" id="SDE73969.1"/>
    </source>
</evidence>
<sequence length="75" mass="7825">MPLNYRGVNPEQTIQKHIMKKFEKLTKNEMKSVKGGGALACSPVGAPCTGNVQCCSNVCLTGQGGPTGARCVSAK</sequence>
<dbReference type="NCBIfam" id="NF047798">
    <property type="entry name" value="leader_Chryseo"/>
    <property type="match status" value="1"/>
</dbReference>
<accession>A0A1G7FDG7</accession>
<dbReference type="EMBL" id="FNAI01000009">
    <property type="protein sequence ID" value="SDE73969.1"/>
    <property type="molecule type" value="Genomic_DNA"/>
</dbReference>
<dbReference type="Proteomes" id="UP000199072">
    <property type="component" value="Unassembled WGS sequence"/>
</dbReference>
<keyword evidence="2" id="KW-1185">Reference proteome</keyword>
<evidence type="ECO:0000313" key="2">
    <source>
        <dbReference type="Proteomes" id="UP000199072"/>
    </source>
</evidence>
<name>A0A1G7FDG7_9SPHI</name>
<gene>
    <name evidence="1" type="ORF">SAMN05216464_10910</name>
</gene>
<reference evidence="1 2" key="1">
    <citation type="submission" date="2016-10" db="EMBL/GenBank/DDBJ databases">
        <authorList>
            <person name="de Groot N.N."/>
        </authorList>
    </citation>
    <scope>NUCLEOTIDE SEQUENCE [LARGE SCALE GENOMIC DNA]</scope>
    <source>
        <strain evidence="1 2">47C3B</strain>
    </source>
</reference>
<protein>
    <submittedName>
        <fullName evidence="1">Bacteriocin-type signal sequence-containing protein</fullName>
    </submittedName>
</protein>
<dbReference type="NCBIfam" id="TIGR01847">
    <property type="entry name" value="bacteriocin_sig"/>
    <property type="match status" value="1"/>
</dbReference>
<dbReference type="AlphaFoldDB" id="A0A1G7FDG7"/>